<keyword evidence="3" id="KW-1185">Reference proteome</keyword>
<feature type="region of interest" description="Disordered" evidence="1">
    <location>
        <begin position="104"/>
        <end position="128"/>
    </location>
</feature>
<reference evidence="2 3" key="1">
    <citation type="submission" date="2019-01" db="EMBL/GenBank/DDBJ databases">
        <title>A chromosome-scale genome assembly of the yellow perch, Perca flavescens.</title>
        <authorList>
            <person name="Feron R."/>
            <person name="Morvezen R."/>
            <person name="Bestin A."/>
            <person name="Haffray P."/>
            <person name="Klopp C."/>
            <person name="Zahm M."/>
            <person name="Cabau C."/>
            <person name="Roques C."/>
            <person name="Donnadieu C."/>
            <person name="Bouchez O."/>
            <person name="Christie M."/>
            <person name="Larson W."/>
            <person name="Guiguen Y."/>
        </authorList>
    </citation>
    <scope>NUCLEOTIDE SEQUENCE [LARGE SCALE GENOMIC DNA]</scope>
    <source>
        <strain evidence="2">YP-PL-M2</strain>
        <tissue evidence="2">Blood</tissue>
    </source>
</reference>
<feature type="compositionally biased region" description="Polar residues" evidence="1">
    <location>
        <begin position="114"/>
        <end position="128"/>
    </location>
</feature>
<evidence type="ECO:0000313" key="3">
    <source>
        <dbReference type="Proteomes" id="UP000295070"/>
    </source>
</evidence>
<accession>A0A484DLJ8</accession>
<comment type="caution">
    <text evidence="2">The sequence shown here is derived from an EMBL/GenBank/DDBJ whole genome shotgun (WGS) entry which is preliminary data.</text>
</comment>
<gene>
    <name evidence="2" type="ORF">EPR50_G00019060</name>
</gene>
<proteinExistence type="predicted"/>
<dbReference type="AlphaFoldDB" id="A0A484DLJ8"/>
<evidence type="ECO:0000256" key="1">
    <source>
        <dbReference type="SAM" id="MobiDB-lite"/>
    </source>
</evidence>
<dbReference type="Proteomes" id="UP000295070">
    <property type="component" value="Chromosome 2"/>
</dbReference>
<sequence length="128" mass="14310">MDPHFIIFSCVFLLSFDFDSEDRSVRVAFSGVFPFSFSPVRPRSCVAVWVIQVIMVISTETSLWSADKRAGTDIFLVDHWTFPAFPLGSCNQWTKGKNNNHQGLCGEGIPLPRTPSSHLTRTSDASQL</sequence>
<protein>
    <submittedName>
        <fullName evidence="2">Uncharacterized protein</fullName>
    </submittedName>
</protein>
<organism evidence="2 3">
    <name type="scientific">Perca flavescens</name>
    <name type="common">American yellow perch</name>
    <name type="synonym">Morone flavescens</name>
    <dbReference type="NCBI Taxonomy" id="8167"/>
    <lineage>
        <taxon>Eukaryota</taxon>
        <taxon>Metazoa</taxon>
        <taxon>Chordata</taxon>
        <taxon>Craniata</taxon>
        <taxon>Vertebrata</taxon>
        <taxon>Euteleostomi</taxon>
        <taxon>Actinopterygii</taxon>
        <taxon>Neopterygii</taxon>
        <taxon>Teleostei</taxon>
        <taxon>Neoteleostei</taxon>
        <taxon>Acanthomorphata</taxon>
        <taxon>Eupercaria</taxon>
        <taxon>Perciformes</taxon>
        <taxon>Percoidei</taxon>
        <taxon>Percidae</taxon>
        <taxon>Percinae</taxon>
        <taxon>Perca</taxon>
    </lineage>
</organism>
<dbReference type="EMBL" id="SCKG01000002">
    <property type="protein sequence ID" value="TDH16356.1"/>
    <property type="molecule type" value="Genomic_DNA"/>
</dbReference>
<evidence type="ECO:0000313" key="2">
    <source>
        <dbReference type="EMBL" id="TDH16356.1"/>
    </source>
</evidence>
<name>A0A484DLJ8_PERFV</name>